<proteinExistence type="predicted"/>
<name>A0A518JXD2_9BACT</name>
<dbReference type="AlphaFoldDB" id="A0A518JXD2"/>
<organism evidence="1 2">
    <name type="scientific">Rosistilla carotiformis</name>
    <dbReference type="NCBI Taxonomy" id="2528017"/>
    <lineage>
        <taxon>Bacteria</taxon>
        <taxon>Pseudomonadati</taxon>
        <taxon>Planctomycetota</taxon>
        <taxon>Planctomycetia</taxon>
        <taxon>Pirellulales</taxon>
        <taxon>Pirellulaceae</taxon>
        <taxon>Rosistilla</taxon>
    </lineage>
</organism>
<protein>
    <submittedName>
        <fullName evidence="1">Uncharacterized protein</fullName>
    </submittedName>
</protein>
<sequence length="61" mass="6798">MGGEVGNGSRNRPSSRLRRLVYSRQGGGDRKMPNKEFVVKLGGHLGRFARKSFARSSRFTS</sequence>
<dbReference type="Proteomes" id="UP000315082">
    <property type="component" value="Chromosome"/>
</dbReference>
<evidence type="ECO:0000313" key="2">
    <source>
        <dbReference type="Proteomes" id="UP000315082"/>
    </source>
</evidence>
<gene>
    <name evidence="1" type="ORF">Poly24_39260</name>
</gene>
<accession>A0A518JXD2</accession>
<dbReference type="KEGG" id="rcf:Poly24_39260"/>
<dbReference type="EMBL" id="CP036348">
    <property type="protein sequence ID" value="QDV70207.1"/>
    <property type="molecule type" value="Genomic_DNA"/>
</dbReference>
<reference evidence="1 2" key="1">
    <citation type="submission" date="2019-02" db="EMBL/GenBank/DDBJ databases">
        <title>Deep-cultivation of Planctomycetes and their phenomic and genomic characterization uncovers novel biology.</title>
        <authorList>
            <person name="Wiegand S."/>
            <person name="Jogler M."/>
            <person name="Boedeker C."/>
            <person name="Pinto D."/>
            <person name="Vollmers J."/>
            <person name="Rivas-Marin E."/>
            <person name="Kohn T."/>
            <person name="Peeters S.H."/>
            <person name="Heuer A."/>
            <person name="Rast P."/>
            <person name="Oberbeckmann S."/>
            <person name="Bunk B."/>
            <person name="Jeske O."/>
            <person name="Meyerdierks A."/>
            <person name="Storesund J.E."/>
            <person name="Kallscheuer N."/>
            <person name="Luecker S."/>
            <person name="Lage O.M."/>
            <person name="Pohl T."/>
            <person name="Merkel B.J."/>
            <person name="Hornburger P."/>
            <person name="Mueller R.-W."/>
            <person name="Bruemmer F."/>
            <person name="Labrenz M."/>
            <person name="Spormann A.M."/>
            <person name="Op den Camp H."/>
            <person name="Overmann J."/>
            <person name="Amann R."/>
            <person name="Jetten M.S.M."/>
            <person name="Mascher T."/>
            <person name="Medema M.H."/>
            <person name="Devos D.P."/>
            <person name="Kaster A.-K."/>
            <person name="Ovreas L."/>
            <person name="Rohde M."/>
            <person name="Galperin M.Y."/>
            <person name="Jogler C."/>
        </authorList>
    </citation>
    <scope>NUCLEOTIDE SEQUENCE [LARGE SCALE GENOMIC DNA]</scope>
    <source>
        <strain evidence="1 2">Poly24</strain>
    </source>
</reference>
<keyword evidence="2" id="KW-1185">Reference proteome</keyword>
<evidence type="ECO:0000313" key="1">
    <source>
        <dbReference type="EMBL" id="QDV70207.1"/>
    </source>
</evidence>